<dbReference type="CDD" id="cd02972">
    <property type="entry name" value="DsbA_family"/>
    <property type="match status" value="1"/>
</dbReference>
<dbReference type="EMBL" id="CP145723">
    <property type="protein sequence ID" value="WWM65115.1"/>
    <property type="molecule type" value="Genomic_DNA"/>
</dbReference>
<reference evidence="3 4" key="1">
    <citation type="submission" date="2024-02" db="EMBL/GenBank/DDBJ databases">
        <title>The whole genome sequence of Pseudomonas benzopyrenica MLY92.</title>
        <authorList>
            <person name="Liu Y."/>
        </authorList>
    </citation>
    <scope>NUCLEOTIDE SEQUENCE [LARGE SCALE GENOMIC DNA]</scope>
    <source>
        <strain evidence="3 4">MLY92</strain>
    </source>
</reference>
<dbReference type="InterPro" id="IPR036249">
    <property type="entry name" value="Thioredoxin-like_sf"/>
</dbReference>
<keyword evidence="4" id="KW-1185">Reference proteome</keyword>
<organism evidence="3 4">
    <name type="scientific">Pseudomonas benzopyrenica</name>
    <dbReference type="NCBI Taxonomy" id="2993566"/>
    <lineage>
        <taxon>Bacteria</taxon>
        <taxon>Pseudomonadati</taxon>
        <taxon>Pseudomonadota</taxon>
        <taxon>Gammaproteobacteria</taxon>
        <taxon>Pseudomonadales</taxon>
        <taxon>Pseudomonadaceae</taxon>
        <taxon>Pseudomonas</taxon>
    </lineage>
</organism>
<evidence type="ECO:0000259" key="2">
    <source>
        <dbReference type="Pfam" id="PF13462"/>
    </source>
</evidence>
<accession>A0ABZ2FN54</accession>
<dbReference type="SUPFAM" id="SSF52833">
    <property type="entry name" value="Thioredoxin-like"/>
    <property type="match status" value="1"/>
</dbReference>
<dbReference type="Pfam" id="PF13462">
    <property type="entry name" value="Thioredoxin_4"/>
    <property type="match status" value="1"/>
</dbReference>
<name>A0ABZ2FN54_9PSED</name>
<dbReference type="RefSeq" id="WP_338544754.1">
    <property type="nucleotide sequence ID" value="NZ_CP145723.1"/>
</dbReference>
<gene>
    <name evidence="3" type="ORF">V6W80_15455</name>
</gene>
<keyword evidence="1" id="KW-0472">Membrane</keyword>
<feature type="transmembrane region" description="Helical" evidence="1">
    <location>
        <begin position="12"/>
        <end position="34"/>
    </location>
</feature>
<sequence length="229" mass="25006">MIRRTLSGRPAALALAMIAAALFCFWHLFGWLAATGTPATPEPPIFVYGNAKARFTLIEYADLECPYCKDAFPQLKQLVGRQDSLNWQWHHLPLAMHGEAAVHEARLVTCAGWLGGNAMFWQAVGAVYRHSRGNGDGLAVPIDHLGLQSALSSQHLQDCIQDNATVRRVVAEQTAAAARKRIDATPTFELRDNSSGRVIRLPSLLDDAGMLSAMDWLASQEGADAQQSQ</sequence>
<proteinExistence type="predicted"/>
<evidence type="ECO:0000256" key="1">
    <source>
        <dbReference type="SAM" id="Phobius"/>
    </source>
</evidence>
<feature type="domain" description="Thioredoxin-like fold" evidence="2">
    <location>
        <begin position="47"/>
        <end position="190"/>
    </location>
</feature>
<keyword evidence="1" id="KW-1133">Transmembrane helix</keyword>
<keyword evidence="1" id="KW-0812">Transmembrane</keyword>
<dbReference type="InterPro" id="IPR012336">
    <property type="entry name" value="Thioredoxin-like_fold"/>
</dbReference>
<dbReference type="Proteomes" id="UP001372714">
    <property type="component" value="Chromosome"/>
</dbReference>
<evidence type="ECO:0000313" key="3">
    <source>
        <dbReference type="EMBL" id="WWM65115.1"/>
    </source>
</evidence>
<dbReference type="Gene3D" id="3.40.30.10">
    <property type="entry name" value="Glutaredoxin"/>
    <property type="match status" value="1"/>
</dbReference>
<protein>
    <submittedName>
        <fullName evidence="3">Thioredoxin domain-containing protein</fullName>
    </submittedName>
</protein>
<evidence type="ECO:0000313" key="4">
    <source>
        <dbReference type="Proteomes" id="UP001372714"/>
    </source>
</evidence>